<sequence>MTNKTKLIVANVFALLAVVAILASTKLMGLDVSATSLATKALLFLIPQVGFIYFYVKSTSEENKKVLA</sequence>
<keyword evidence="3" id="KW-1185">Reference proteome</keyword>
<dbReference type="RefSeq" id="WP_382388131.1">
    <property type="nucleotide sequence ID" value="NZ_JBHLWI010000037.1"/>
</dbReference>
<comment type="caution">
    <text evidence="2">The sequence shown here is derived from an EMBL/GenBank/DDBJ whole genome shotgun (WGS) entry which is preliminary data.</text>
</comment>
<evidence type="ECO:0000313" key="2">
    <source>
        <dbReference type="EMBL" id="MFC0263646.1"/>
    </source>
</evidence>
<keyword evidence="1" id="KW-1133">Transmembrane helix</keyword>
<dbReference type="EMBL" id="JBHLWI010000037">
    <property type="protein sequence ID" value="MFC0263646.1"/>
    <property type="molecule type" value="Genomic_DNA"/>
</dbReference>
<evidence type="ECO:0000256" key="1">
    <source>
        <dbReference type="SAM" id="Phobius"/>
    </source>
</evidence>
<keyword evidence="1" id="KW-0472">Membrane</keyword>
<evidence type="ECO:0000313" key="3">
    <source>
        <dbReference type="Proteomes" id="UP001589797"/>
    </source>
</evidence>
<feature type="transmembrane region" description="Helical" evidence="1">
    <location>
        <begin position="7"/>
        <end position="25"/>
    </location>
</feature>
<proteinExistence type="predicted"/>
<accession>A0ABV6FUU2</accession>
<organism evidence="2 3">
    <name type="scientific">Fontibacter flavus</name>
    <dbReference type="NCBI Taxonomy" id="654838"/>
    <lineage>
        <taxon>Bacteria</taxon>
        <taxon>Pseudomonadati</taxon>
        <taxon>Bacteroidota</taxon>
        <taxon>Cytophagia</taxon>
        <taxon>Cytophagales</taxon>
        <taxon>Cyclobacteriaceae</taxon>
        <taxon>Fontibacter</taxon>
    </lineage>
</organism>
<protein>
    <submittedName>
        <fullName evidence="2">Uncharacterized protein</fullName>
    </submittedName>
</protein>
<dbReference type="Proteomes" id="UP001589797">
    <property type="component" value="Unassembled WGS sequence"/>
</dbReference>
<name>A0ABV6FUU2_9BACT</name>
<gene>
    <name evidence="2" type="ORF">ACFFIP_13220</name>
</gene>
<feature type="transmembrane region" description="Helical" evidence="1">
    <location>
        <begin position="37"/>
        <end position="56"/>
    </location>
</feature>
<keyword evidence="1" id="KW-0812">Transmembrane</keyword>
<reference evidence="2 3" key="1">
    <citation type="submission" date="2024-09" db="EMBL/GenBank/DDBJ databases">
        <authorList>
            <person name="Sun Q."/>
            <person name="Mori K."/>
        </authorList>
    </citation>
    <scope>NUCLEOTIDE SEQUENCE [LARGE SCALE GENOMIC DNA]</scope>
    <source>
        <strain evidence="2 3">CCM 7650</strain>
    </source>
</reference>